<accession>A0ABS0KMC5</accession>
<reference evidence="2 3" key="1">
    <citation type="submission" date="2020-11" db="EMBL/GenBank/DDBJ databases">
        <title>Enhanced detection system for hospital associated transmission using whole genome sequencing surveillance.</title>
        <authorList>
            <person name="Harrison L.H."/>
            <person name="Van Tyne D."/>
            <person name="Marsh J.W."/>
            <person name="Griffith M.P."/>
            <person name="Snyder D.J."/>
            <person name="Cooper V.S."/>
            <person name="Mustapha M."/>
        </authorList>
    </citation>
    <scope>NUCLEOTIDE SEQUENCE [LARGE SCALE GENOMIC DNA]</scope>
    <source>
        <strain evidence="2 3">PSA00705</strain>
    </source>
</reference>
<evidence type="ECO:0000313" key="2">
    <source>
        <dbReference type="EMBL" id="MBG6289124.1"/>
    </source>
</evidence>
<feature type="transmembrane region" description="Helical" evidence="1">
    <location>
        <begin position="36"/>
        <end position="56"/>
    </location>
</feature>
<dbReference type="RefSeq" id="WP_084358923.1">
    <property type="nucleotide sequence ID" value="NZ_FZOM01000008.1"/>
</dbReference>
<evidence type="ECO:0000313" key="3">
    <source>
        <dbReference type="Proteomes" id="UP000608450"/>
    </source>
</evidence>
<dbReference type="EMBL" id="JADTFC010000042">
    <property type="protein sequence ID" value="MBG6289124.1"/>
    <property type="molecule type" value="Genomic_DNA"/>
</dbReference>
<protein>
    <submittedName>
        <fullName evidence="2">Uncharacterized protein</fullName>
    </submittedName>
</protein>
<keyword evidence="3" id="KW-1185">Reference proteome</keyword>
<keyword evidence="1" id="KW-0472">Membrane</keyword>
<name>A0ABS0KMC5_PSENT</name>
<gene>
    <name evidence="2" type="ORF">I5I61_16860</name>
</gene>
<feature type="transmembrane region" description="Helical" evidence="1">
    <location>
        <begin position="250"/>
        <end position="270"/>
    </location>
</feature>
<comment type="caution">
    <text evidence="2">The sequence shown here is derived from an EMBL/GenBank/DDBJ whole genome shotgun (WGS) entry which is preliminary data.</text>
</comment>
<sequence length="386" mass="42263">MERWSDRPAPEQDPIDRFAAISSVFFKRYSAQIAKFAPPAAGFALFLLYFHTNHFYPSFDLLQFSSLLLGAGMVGFLIIGLLMVGLLVPGLVIFHGFIDRPEIRAAILRWFGPHEVRELRKAFGLLSLMYAGPYSLTSIILSSILLHFPAHYIKALILAPIAVCLLFGIAIQLTLKLPRSTFLRFAYCAWVPVMMVGIVAFSVIANTAQFIDGIENGDLKTLAVYLIPLGACLAAAMCAAGSFGGFTYAVHFALFFALAIAFYSGVLAGMPDRVVRNLGLGNYEAQSVVLEKGYCDGAPPKDLPLTSECELRNVQVVWSMGDVFTFRVGNAKDPHQIQLPSRFVKAIVRSTNKIQDGPRTSHPGETYGAPIRAVSAMALQVSGFRQ</sequence>
<proteinExistence type="predicted"/>
<feature type="transmembrane region" description="Helical" evidence="1">
    <location>
        <begin position="187"/>
        <end position="211"/>
    </location>
</feature>
<feature type="transmembrane region" description="Helical" evidence="1">
    <location>
        <begin position="68"/>
        <end position="94"/>
    </location>
</feature>
<feature type="transmembrane region" description="Helical" evidence="1">
    <location>
        <begin position="152"/>
        <end position="175"/>
    </location>
</feature>
<dbReference type="Proteomes" id="UP000608450">
    <property type="component" value="Unassembled WGS sequence"/>
</dbReference>
<keyword evidence="1" id="KW-1133">Transmembrane helix</keyword>
<evidence type="ECO:0000256" key="1">
    <source>
        <dbReference type="SAM" id="Phobius"/>
    </source>
</evidence>
<feature type="transmembrane region" description="Helical" evidence="1">
    <location>
        <begin position="123"/>
        <end position="146"/>
    </location>
</feature>
<keyword evidence="1" id="KW-0812">Transmembrane</keyword>
<organism evidence="2 3">
    <name type="scientific">Pseudomonas nitroreducens</name>
    <dbReference type="NCBI Taxonomy" id="46680"/>
    <lineage>
        <taxon>Bacteria</taxon>
        <taxon>Pseudomonadati</taxon>
        <taxon>Pseudomonadota</taxon>
        <taxon>Gammaproteobacteria</taxon>
        <taxon>Pseudomonadales</taxon>
        <taxon>Pseudomonadaceae</taxon>
        <taxon>Pseudomonas</taxon>
    </lineage>
</organism>
<feature type="transmembrane region" description="Helical" evidence="1">
    <location>
        <begin position="223"/>
        <end position="243"/>
    </location>
</feature>